<proteinExistence type="predicted"/>
<keyword evidence="1" id="KW-1133">Transmembrane helix</keyword>
<accession>A0A1I7S6D4</accession>
<dbReference type="WBParaSite" id="BXY_0857100.1">
    <property type="protein sequence ID" value="BXY_0857100.1"/>
    <property type="gene ID" value="BXY_0857100"/>
</dbReference>
<dbReference type="AlphaFoldDB" id="A0A1I7S6D4"/>
<evidence type="ECO:0000313" key="2">
    <source>
        <dbReference type="Proteomes" id="UP000095284"/>
    </source>
</evidence>
<keyword evidence="1" id="KW-0472">Membrane</keyword>
<sequence length="179" mass="20063">MAPTVTVAISKAMSSATSRNIATVRAGHVAWNHMSAKWRVFVTVDLGVSAAIFIYINIFLCGVELRMTWIQGQGKANDQKKDEEDSHFQTLHTMLSIKGLLLFRNFRLFQTSRRIAVLARRLPKKTRSFTQSQDRIYPLRSHLRTIVQFIRSQPSFVAGFLESALAAVPLGDLAKLTGS</sequence>
<evidence type="ECO:0000256" key="1">
    <source>
        <dbReference type="SAM" id="Phobius"/>
    </source>
</evidence>
<protein>
    <submittedName>
        <fullName evidence="3">Secreted protein</fullName>
    </submittedName>
</protein>
<reference evidence="3" key="1">
    <citation type="submission" date="2016-11" db="UniProtKB">
        <authorList>
            <consortium name="WormBaseParasite"/>
        </authorList>
    </citation>
    <scope>IDENTIFICATION</scope>
</reference>
<evidence type="ECO:0000313" key="3">
    <source>
        <dbReference type="WBParaSite" id="BXY_0857100.1"/>
    </source>
</evidence>
<organism evidence="2 3">
    <name type="scientific">Bursaphelenchus xylophilus</name>
    <name type="common">Pinewood nematode worm</name>
    <name type="synonym">Aphelenchoides xylophilus</name>
    <dbReference type="NCBI Taxonomy" id="6326"/>
    <lineage>
        <taxon>Eukaryota</taxon>
        <taxon>Metazoa</taxon>
        <taxon>Ecdysozoa</taxon>
        <taxon>Nematoda</taxon>
        <taxon>Chromadorea</taxon>
        <taxon>Rhabditida</taxon>
        <taxon>Tylenchina</taxon>
        <taxon>Tylenchomorpha</taxon>
        <taxon>Aphelenchoidea</taxon>
        <taxon>Aphelenchoididae</taxon>
        <taxon>Bursaphelenchus</taxon>
    </lineage>
</organism>
<name>A0A1I7S6D4_BURXY</name>
<keyword evidence="1" id="KW-0812">Transmembrane</keyword>
<feature type="transmembrane region" description="Helical" evidence="1">
    <location>
        <begin position="40"/>
        <end position="63"/>
    </location>
</feature>
<dbReference type="Proteomes" id="UP000095284">
    <property type="component" value="Unplaced"/>
</dbReference>